<dbReference type="SUPFAM" id="SSF46689">
    <property type="entry name" value="Homeodomain-like"/>
    <property type="match status" value="1"/>
</dbReference>
<keyword evidence="2" id="KW-0812">Transmembrane</keyword>
<reference evidence="3" key="2">
    <citation type="submission" date="2020-11" db="EMBL/GenBank/DDBJ databases">
        <authorList>
            <person name="McCartney M.A."/>
            <person name="Auch B."/>
            <person name="Kono T."/>
            <person name="Mallez S."/>
            <person name="Becker A."/>
            <person name="Gohl D.M."/>
            <person name="Silverstein K.A.T."/>
            <person name="Koren S."/>
            <person name="Bechman K.B."/>
            <person name="Herman A."/>
            <person name="Abrahante J.E."/>
            <person name="Garbe J."/>
        </authorList>
    </citation>
    <scope>NUCLEOTIDE SEQUENCE</scope>
    <source>
        <strain evidence="3">Duluth1</strain>
        <tissue evidence="3">Whole animal</tissue>
    </source>
</reference>
<proteinExistence type="predicted"/>
<feature type="region of interest" description="Disordered" evidence="1">
    <location>
        <begin position="159"/>
        <end position="188"/>
    </location>
</feature>
<evidence type="ECO:0000313" key="4">
    <source>
        <dbReference type="Proteomes" id="UP000828390"/>
    </source>
</evidence>
<dbReference type="EMBL" id="JAIWYP010000002">
    <property type="protein sequence ID" value="KAH3872359.1"/>
    <property type="molecule type" value="Genomic_DNA"/>
</dbReference>
<keyword evidence="4" id="KW-1185">Reference proteome</keyword>
<evidence type="ECO:0000256" key="2">
    <source>
        <dbReference type="SAM" id="Phobius"/>
    </source>
</evidence>
<evidence type="ECO:0000256" key="1">
    <source>
        <dbReference type="SAM" id="MobiDB-lite"/>
    </source>
</evidence>
<accession>A0A9D4M9S6</accession>
<reference evidence="3" key="1">
    <citation type="journal article" date="2019" name="bioRxiv">
        <title>The Genome of the Zebra Mussel, Dreissena polymorpha: A Resource for Invasive Species Research.</title>
        <authorList>
            <person name="McCartney M.A."/>
            <person name="Auch B."/>
            <person name="Kono T."/>
            <person name="Mallez S."/>
            <person name="Zhang Y."/>
            <person name="Obille A."/>
            <person name="Becker A."/>
            <person name="Abrahante J.E."/>
            <person name="Garbe J."/>
            <person name="Badalamenti J.P."/>
            <person name="Herman A."/>
            <person name="Mangelson H."/>
            <person name="Liachko I."/>
            <person name="Sullivan S."/>
            <person name="Sone E.D."/>
            <person name="Koren S."/>
            <person name="Silverstein K.A.T."/>
            <person name="Beckman K.B."/>
            <person name="Gohl D.M."/>
        </authorList>
    </citation>
    <scope>NUCLEOTIDE SEQUENCE</scope>
    <source>
        <strain evidence="3">Duluth1</strain>
        <tissue evidence="3">Whole animal</tissue>
    </source>
</reference>
<gene>
    <name evidence="3" type="ORF">DPMN_035575</name>
</gene>
<keyword evidence="2" id="KW-1133">Transmembrane helix</keyword>
<evidence type="ECO:0000313" key="3">
    <source>
        <dbReference type="EMBL" id="KAH3872359.1"/>
    </source>
</evidence>
<comment type="caution">
    <text evidence="3">The sequence shown here is derived from an EMBL/GenBank/DDBJ whole genome shotgun (WGS) entry which is preliminary data.</text>
</comment>
<organism evidence="3 4">
    <name type="scientific">Dreissena polymorpha</name>
    <name type="common">Zebra mussel</name>
    <name type="synonym">Mytilus polymorpha</name>
    <dbReference type="NCBI Taxonomy" id="45954"/>
    <lineage>
        <taxon>Eukaryota</taxon>
        <taxon>Metazoa</taxon>
        <taxon>Spiralia</taxon>
        <taxon>Lophotrochozoa</taxon>
        <taxon>Mollusca</taxon>
        <taxon>Bivalvia</taxon>
        <taxon>Autobranchia</taxon>
        <taxon>Heteroconchia</taxon>
        <taxon>Euheterodonta</taxon>
        <taxon>Imparidentia</taxon>
        <taxon>Neoheterodontei</taxon>
        <taxon>Myida</taxon>
        <taxon>Dreissenoidea</taxon>
        <taxon>Dreissenidae</taxon>
        <taxon>Dreissena</taxon>
    </lineage>
</organism>
<feature type="transmembrane region" description="Helical" evidence="2">
    <location>
        <begin position="24"/>
        <end position="46"/>
    </location>
</feature>
<dbReference type="InterPro" id="IPR009057">
    <property type="entry name" value="Homeodomain-like_sf"/>
</dbReference>
<evidence type="ECO:0008006" key="5">
    <source>
        <dbReference type="Google" id="ProtNLM"/>
    </source>
</evidence>
<dbReference type="Proteomes" id="UP000828390">
    <property type="component" value="Unassembled WGS sequence"/>
</dbReference>
<sequence>MMQRFEKNDAQDTLYDQVLTKTQFLYLHVLLLLSGAKIAFALLVLLTEVTGAGAVLGYGSAVSPEETPINKISTVPQKKYRCYSHTSISTAYEKVLLTGANIRTTAREYGIPETSLRHRLNGRVNPEATHSGPPPTLSREEEAHLTDHLKLMIMKREGKKTKTQKLTVQPGPSGIDKAMSPVPATPVDESLEDEDETEMCCVCSLFTPSAVRQSSSLVFVHLIYCTKLRVVRRGDIFMCPHCVGEE</sequence>
<name>A0A9D4M9S6_DREPO</name>
<keyword evidence="2" id="KW-0472">Membrane</keyword>
<feature type="region of interest" description="Disordered" evidence="1">
    <location>
        <begin position="121"/>
        <end position="141"/>
    </location>
</feature>
<dbReference type="AlphaFoldDB" id="A0A9D4M9S6"/>
<protein>
    <recommendedName>
        <fullName evidence="5">HTH psq-type domain-containing protein</fullName>
    </recommendedName>
</protein>